<evidence type="ECO:0000313" key="2">
    <source>
        <dbReference type="Proteomes" id="UP000521943"/>
    </source>
</evidence>
<keyword evidence="2" id="KW-1185">Reference proteome</keyword>
<accession>A0A8H6MDD9</accession>
<comment type="caution">
    <text evidence="1">The sequence shown here is derived from an EMBL/GenBank/DDBJ whole genome shotgun (WGS) entry which is preliminary data.</text>
</comment>
<evidence type="ECO:0000313" key="1">
    <source>
        <dbReference type="EMBL" id="KAF6764375.1"/>
    </source>
</evidence>
<proteinExistence type="predicted"/>
<organism evidence="1 2">
    <name type="scientific">Ephemerocybe angulata</name>
    <dbReference type="NCBI Taxonomy" id="980116"/>
    <lineage>
        <taxon>Eukaryota</taxon>
        <taxon>Fungi</taxon>
        <taxon>Dikarya</taxon>
        <taxon>Basidiomycota</taxon>
        <taxon>Agaricomycotina</taxon>
        <taxon>Agaricomycetes</taxon>
        <taxon>Agaricomycetidae</taxon>
        <taxon>Agaricales</taxon>
        <taxon>Agaricineae</taxon>
        <taxon>Psathyrellaceae</taxon>
        <taxon>Ephemerocybe</taxon>
    </lineage>
</organism>
<dbReference type="AlphaFoldDB" id="A0A8H6MDD9"/>
<gene>
    <name evidence="1" type="ORF">DFP72DRAFT_1059361</name>
</gene>
<dbReference type="Proteomes" id="UP000521943">
    <property type="component" value="Unassembled WGS sequence"/>
</dbReference>
<protein>
    <submittedName>
        <fullName evidence="1">Uncharacterized protein</fullName>
    </submittedName>
</protein>
<dbReference type="EMBL" id="JACGCI010000004">
    <property type="protein sequence ID" value="KAF6764375.1"/>
    <property type="molecule type" value="Genomic_DNA"/>
</dbReference>
<name>A0A8H6MDD9_9AGAR</name>
<reference evidence="1 2" key="1">
    <citation type="submission" date="2020-07" db="EMBL/GenBank/DDBJ databases">
        <title>Comparative genomics of pyrophilous fungi reveals a link between fire events and developmental genes.</title>
        <authorList>
            <consortium name="DOE Joint Genome Institute"/>
            <person name="Steindorff A.S."/>
            <person name="Carver A."/>
            <person name="Calhoun S."/>
            <person name="Stillman K."/>
            <person name="Liu H."/>
            <person name="Lipzen A."/>
            <person name="Pangilinan J."/>
            <person name="Labutti K."/>
            <person name="Bruns T.D."/>
            <person name="Grigoriev I.V."/>
        </authorList>
    </citation>
    <scope>NUCLEOTIDE SEQUENCE [LARGE SCALE GENOMIC DNA]</scope>
    <source>
        <strain evidence="1 2">CBS 144469</strain>
    </source>
</reference>
<sequence>MPLQYRDLFAIPKAEEAQRYLNYHSSRIRSALKRMQIGYERLKPEEADEFCDSLLEEVTFTHGAVGYAALRFPGFITPPQCYRFIARFMVENGGSLRSLTAADISAALRTSSSQDPESTLAFHTNGWWNGRKALEKLDEGFVVDEMSIAQAWRGDRSSFKYKPTGHAEAILAAAADLDLMSSKELLDYVTTLEECAAMMGQEIVMTYGSMVDMWKELQRFEALVGALNNPDLQLPLIELEAPPVSMFSLST</sequence>